<dbReference type="EMBL" id="UAWL01000006">
    <property type="protein sequence ID" value="SQB98858.1"/>
    <property type="molecule type" value="Genomic_DNA"/>
</dbReference>
<dbReference type="SMART" id="SM00448">
    <property type="entry name" value="REC"/>
    <property type="match status" value="1"/>
</dbReference>
<dbReference type="InterPro" id="IPR001789">
    <property type="entry name" value="Sig_transdc_resp-reg_receiver"/>
</dbReference>
<evidence type="ECO:0000259" key="3">
    <source>
        <dbReference type="PROSITE" id="PS50851"/>
    </source>
</evidence>
<dbReference type="PROSITE" id="PS50851">
    <property type="entry name" value="CHEW"/>
    <property type="match status" value="1"/>
</dbReference>
<keyword evidence="1" id="KW-0597">Phosphoprotein</keyword>
<dbReference type="AlphaFoldDB" id="A0A2X3B0Z1"/>
<accession>A0A2X3B0Z1</accession>
<dbReference type="Gene3D" id="2.40.50.180">
    <property type="entry name" value="CheA-289, Domain 4"/>
    <property type="match status" value="1"/>
</dbReference>
<dbReference type="GO" id="GO:0006935">
    <property type="term" value="P:chemotaxis"/>
    <property type="evidence" value="ECO:0007669"/>
    <property type="project" value="InterPro"/>
</dbReference>
<dbReference type="RefSeq" id="WP_023947009.1">
    <property type="nucleotide sequence ID" value="NZ_JAERIV010000026.1"/>
</dbReference>
<name>A0A2X3B0Z1_9HELI</name>
<reference evidence="4 5" key="1">
    <citation type="submission" date="2018-06" db="EMBL/GenBank/DDBJ databases">
        <authorList>
            <consortium name="Pathogen Informatics"/>
            <person name="Doyle S."/>
        </authorList>
    </citation>
    <scope>NUCLEOTIDE SEQUENCE [LARGE SCALE GENOMIC DNA]</scope>
    <source>
        <strain evidence="4 5">NCTC13102</strain>
    </source>
</reference>
<dbReference type="InterPro" id="IPR011006">
    <property type="entry name" value="CheY-like_superfamily"/>
</dbReference>
<dbReference type="Gene3D" id="3.40.50.2300">
    <property type="match status" value="1"/>
</dbReference>
<dbReference type="SMART" id="SM00260">
    <property type="entry name" value="CheW"/>
    <property type="match status" value="1"/>
</dbReference>
<dbReference type="SUPFAM" id="SSF52172">
    <property type="entry name" value="CheY-like"/>
    <property type="match status" value="1"/>
</dbReference>
<dbReference type="Pfam" id="PF00072">
    <property type="entry name" value="Response_reg"/>
    <property type="match status" value="1"/>
</dbReference>
<evidence type="ECO:0000313" key="5">
    <source>
        <dbReference type="Proteomes" id="UP000250166"/>
    </source>
</evidence>
<dbReference type="Gene3D" id="2.30.30.40">
    <property type="entry name" value="SH3 Domains"/>
    <property type="match status" value="1"/>
</dbReference>
<organism evidence="4 5">
    <name type="scientific">Helicobacter fennelliae</name>
    <dbReference type="NCBI Taxonomy" id="215"/>
    <lineage>
        <taxon>Bacteria</taxon>
        <taxon>Pseudomonadati</taxon>
        <taxon>Campylobacterota</taxon>
        <taxon>Epsilonproteobacteria</taxon>
        <taxon>Campylobacterales</taxon>
        <taxon>Helicobacteraceae</taxon>
        <taxon>Helicobacter</taxon>
    </lineage>
</organism>
<dbReference type="InterPro" id="IPR036061">
    <property type="entry name" value="CheW-like_dom_sf"/>
</dbReference>
<evidence type="ECO:0000256" key="1">
    <source>
        <dbReference type="PROSITE-ProRule" id="PRU00169"/>
    </source>
</evidence>
<feature type="domain" description="CheW-like" evidence="3">
    <location>
        <begin position="14"/>
        <end position="165"/>
    </location>
</feature>
<dbReference type="Pfam" id="PF01584">
    <property type="entry name" value="CheW"/>
    <property type="match status" value="1"/>
</dbReference>
<dbReference type="GO" id="GO:0000160">
    <property type="term" value="P:phosphorelay signal transduction system"/>
    <property type="evidence" value="ECO:0007669"/>
    <property type="project" value="InterPro"/>
</dbReference>
<dbReference type="PIRSF" id="PIRSF002867">
    <property type="entry name" value="CheV"/>
    <property type="match status" value="1"/>
</dbReference>
<evidence type="ECO:0000313" key="4">
    <source>
        <dbReference type="EMBL" id="SQB98858.1"/>
    </source>
</evidence>
<dbReference type="Proteomes" id="UP000250166">
    <property type="component" value="Unassembled WGS sequence"/>
</dbReference>
<proteinExistence type="predicted"/>
<evidence type="ECO:0000259" key="2">
    <source>
        <dbReference type="PROSITE" id="PS50110"/>
    </source>
</evidence>
<feature type="modified residue" description="4-aspartylphosphate" evidence="1">
    <location>
        <position position="245"/>
    </location>
</feature>
<dbReference type="PROSITE" id="PS50110">
    <property type="entry name" value="RESPONSE_REGULATORY"/>
    <property type="match status" value="1"/>
</dbReference>
<dbReference type="PANTHER" id="PTHR47233">
    <property type="entry name" value="CHEMOTAXIS PROTEIN CHEV"/>
    <property type="match status" value="1"/>
</dbReference>
<protein>
    <submittedName>
        <fullName evidence="4">Chemotaxis signal transduction protein</fullName>
    </submittedName>
</protein>
<dbReference type="PANTHER" id="PTHR47233:SF3">
    <property type="entry name" value="CHEMOTAXIS PROTEIN CHEV"/>
    <property type="match status" value="1"/>
</dbReference>
<gene>
    <name evidence="4" type="primary">cheV_2</name>
    <name evidence="4" type="ORF">NCTC13102_01327</name>
</gene>
<feature type="domain" description="Response regulatory" evidence="2">
    <location>
        <begin position="186"/>
        <end position="312"/>
    </location>
</feature>
<dbReference type="InterPro" id="IPR002545">
    <property type="entry name" value="CheW-lke_dom"/>
</dbReference>
<dbReference type="InterPro" id="IPR024181">
    <property type="entry name" value="Chemotax_regulator_CheV"/>
</dbReference>
<dbReference type="SUPFAM" id="SSF50341">
    <property type="entry name" value="CheW-like"/>
    <property type="match status" value="1"/>
</dbReference>
<sequence>MADTPNQQLNIYNEIALIDFRIFEKRDNESYEGVYGVNVVKVRGIMDWSDELSEVPASPDYVLGLLDLRGTIIPVVDLPKWLNIEPDDKQHRRKIIISEFNNVEIGFVIHEVKRIRHINWKNIEAARFSSSNIIERGKITGTTRIEDGRTLLILDLESIIDELDFYKQKADSIVNIVEGQQKFSGLALVLEDSNVARKRIIKNLHAMGFEVIEAINGEEGKQKLEELYDIYGKDLQSHLKIIVSDIEMPKMDGFHFASEVKKDPRFAKIPLLFNSSICDENSIEKSKKVGSDGYIVKFDPDLFYKEIKKLLS</sequence>